<feature type="transmembrane region" description="Helical" evidence="1">
    <location>
        <begin position="7"/>
        <end position="29"/>
    </location>
</feature>
<feature type="transmembrane region" description="Helical" evidence="1">
    <location>
        <begin position="35"/>
        <end position="54"/>
    </location>
</feature>
<proteinExistence type="predicted"/>
<keyword evidence="3" id="KW-1185">Reference proteome</keyword>
<sequence>MEKSLQIGNVVSWLAGCLFLAIGFINTFWGNDGGYGLLVIILAHVYFPPMAAVLRETTGYTIPLPVRIVLALFILWSAVGVAELDDKIELMLLDI</sequence>
<organism evidence="2 3">
    <name type="scientific">Pontibacter indicus</name>
    <dbReference type="NCBI Taxonomy" id="1317125"/>
    <lineage>
        <taxon>Bacteria</taxon>
        <taxon>Pseudomonadati</taxon>
        <taxon>Bacteroidota</taxon>
        <taxon>Cytophagia</taxon>
        <taxon>Cytophagales</taxon>
        <taxon>Hymenobacteraceae</taxon>
        <taxon>Pontibacter</taxon>
    </lineage>
</organism>
<accession>A0A1R3WA18</accession>
<dbReference type="PROSITE" id="PS51257">
    <property type="entry name" value="PROKAR_LIPOPROTEIN"/>
    <property type="match status" value="1"/>
</dbReference>
<dbReference type="RefSeq" id="WP_076665594.1">
    <property type="nucleotide sequence ID" value="NZ_FTPP01000001.1"/>
</dbReference>
<reference evidence="3" key="1">
    <citation type="submission" date="2017-01" db="EMBL/GenBank/DDBJ databases">
        <authorList>
            <person name="Varghese N."/>
            <person name="Submissions S."/>
        </authorList>
    </citation>
    <scope>NUCLEOTIDE SEQUENCE [LARGE SCALE GENOMIC DNA]</scope>
    <source>
        <strain evidence="3">LP100</strain>
    </source>
</reference>
<feature type="transmembrane region" description="Helical" evidence="1">
    <location>
        <begin position="66"/>
        <end position="84"/>
    </location>
</feature>
<dbReference type="Proteomes" id="UP000187181">
    <property type="component" value="Unassembled WGS sequence"/>
</dbReference>
<keyword evidence="1" id="KW-1133">Transmembrane helix</keyword>
<evidence type="ECO:0000313" key="2">
    <source>
        <dbReference type="EMBL" id="SIT74648.1"/>
    </source>
</evidence>
<dbReference type="STRING" id="1317125.SAMN05444128_0129"/>
<protein>
    <submittedName>
        <fullName evidence="2">Uncharacterized protein</fullName>
    </submittedName>
</protein>
<dbReference type="OrthoDB" id="5741192at2"/>
<dbReference type="EMBL" id="FTPP01000001">
    <property type="protein sequence ID" value="SIT74648.1"/>
    <property type="molecule type" value="Genomic_DNA"/>
</dbReference>
<name>A0A1R3WA18_9BACT</name>
<evidence type="ECO:0000313" key="3">
    <source>
        <dbReference type="Proteomes" id="UP000187181"/>
    </source>
</evidence>
<keyword evidence="1" id="KW-0812">Transmembrane</keyword>
<evidence type="ECO:0000256" key="1">
    <source>
        <dbReference type="SAM" id="Phobius"/>
    </source>
</evidence>
<gene>
    <name evidence="2" type="ORF">SAMN05444128_0129</name>
</gene>
<keyword evidence="1" id="KW-0472">Membrane</keyword>
<dbReference type="AlphaFoldDB" id="A0A1R3WA18"/>